<dbReference type="Gene3D" id="3.90.190.10">
    <property type="entry name" value="Protein tyrosine phosphatase superfamily"/>
    <property type="match status" value="1"/>
</dbReference>
<dbReference type="InterPro" id="IPR026893">
    <property type="entry name" value="Tyr/Ser_Pase_IphP-type"/>
</dbReference>
<keyword evidence="4" id="KW-1185">Reference proteome</keyword>
<proteinExistence type="inferred from homology"/>
<protein>
    <submittedName>
        <fullName evidence="3">Tyrosine-protein phosphatase</fullName>
    </submittedName>
</protein>
<dbReference type="PROSITE" id="PS00383">
    <property type="entry name" value="TYR_PHOSPHATASE_1"/>
    <property type="match status" value="1"/>
</dbReference>
<sequence length="271" mass="29946">MLRWIELDGLANLRDLGGLPTTSGEVVQPRRLLRSDNLQTLTAADVDALLTLGLTDVIDLRSSYESDAEGPGPLTREPRVSIHQHSFFREWRDGVGEDKYEIGDAGERPEVMPEEALPWVDLEPSVELANPISSIYLSYVLDRPDSVLSALREISTARGAALVHCAAGKDRTGTLVAMTLSLVGVEREAVIEDYAASTERVEAVVGRLLASPTYAENLRDRPMASHASYPETMRVFLEHVDERYGGVPGLVERIGWTRSDTDRLRRQLLAP</sequence>
<evidence type="ECO:0000256" key="1">
    <source>
        <dbReference type="ARBA" id="ARBA00009580"/>
    </source>
</evidence>
<dbReference type="PANTHER" id="PTHR31126:SF1">
    <property type="entry name" value="TYROSINE SPECIFIC PROTEIN PHOSPHATASES DOMAIN-CONTAINING PROTEIN"/>
    <property type="match status" value="1"/>
</dbReference>
<dbReference type="Pfam" id="PF13350">
    <property type="entry name" value="Y_phosphatase3"/>
    <property type="match status" value="1"/>
</dbReference>
<feature type="domain" description="Tyrosine specific protein phosphatases" evidence="2">
    <location>
        <begin position="145"/>
        <end position="180"/>
    </location>
</feature>
<accession>A0ABP7ADE2</accession>
<evidence type="ECO:0000259" key="2">
    <source>
        <dbReference type="PROSITE" id="PS50056"/>
    </source>
</evidence>
<dbReference type="Proteomes" id="UP001501490">
    <property type="component" value="Unassembled WGS sequence"/>
</dbReference>
<dbReference type="PROSITE" id="PS50056">
    <property type="entry name" value="TYR_PHOSPHATASE_2"/>
    <property type="match status" value="1"/>
</dbReference>
<dbReference type="EMBL" id="BAABAB010000025">
    <property type="protein sequence ID" value="GAA3629733.1"/>
    <property type="molecule type" value="Genomic_DNA"/>
</dbReference>
<organism evidence="3 4">
    <name type="scientific">Microlunatus ginsengisoli</name>
    <dbReference type="NCBI Taxonomy" id="363863"/>
    <lineage>
        <taxon>Bacteria</taxon>
        <taxon>Bacillati</taxon>
        <taxon>Actinomycetota</taxon>
        <taxon>Actinomycetes</taxon>
        <taxon>Propionibacteriales</taxon>
        <taxon>Propionibacteriaceae</taxon>
        <taxon>Microlunatus</taxon>
    </lineage>
</organism>
<dbReference type="RefSeq" id="WP_344806946.1">
    <property type="nucleotide sequence ID" value="NZ_BAABAB010000025.1"/>
</dbReference>
<name>A0ABP7ADE2_9ACTN</name>
<evidence type="ECO:0000313" key="3">
    <source>
        <dbReference type="EMBL" id="GAA3629733.1"/>
    </source>
</evidence>
<dbReference type="InterPro" id="IPR000387">
    <property type="entry name" value="Tyr_Pase_dom"/>
</dbReference>
<evidence type="ECO:0000313" key="4">
    <source>
        <dbReference type="Proteomes" id="UP001501490"/>
    </source>
</evidence>
<dbReference type="PANTHER" id="PTHR31126">
    <property type="entry name" value="TYROSINE-PROTEIN PHOSPHATASE"/>
    <property type="match status" value="1"/>
</dbReference>
<comment type="similarity">
    <text evidence="1">Belongs to the protein-tyrosine phosphatase family.</text>
</comment>
<gene>
    <name evidence="3" type="ORF">GCM10022236_35130</name>
</gene>
<comment type="caution">
    <text evidence="3">The sequence shown here is derived from an EMBL/GenBank/DDBJ whole genome shotgun (WGS) entry which is preliminary data.</text>
</comment>
<dbReference type="InterPro" id="IPR016130">
    <property type="entry name" value="Tyr_Pase_AS"/>
</dbReference>
<dbReference type="InterPro" id="IPR029021">
    <property type="entry name" value="Prot-tyrosine_phosphatase-like"/>
</dbReference>
<reference evidence="4" key="1">
    <citation type="journal article" date="2019" name="Int. J. Syst. Evol. Microbiol.">
        <title>The Global Catalogue of Microorganisms (GCM) 10K type strain sequencing project: providing services to taxonomists for standard genome sequencing and annotation.</title>
        <authorList>
            <consortium name="The Broad Institute Genomics Platform"/>
            <consortium name="The Broad Institute Genome Sequencing Center for Infectious Disease"/>
            <person name="Wu L."/>
            <person name="Ma J."/>
        </authorList>
    </citation>
    <scope>NUCLEOTIDE SEQUENCE [LARGE SCALE GENOMIC DNA]</scope>
    <source>
        <strain evidence="4">JCM 16929</strain>
    </source>
</reference>
<dbReference type="SUPFAM" id="SSF52799">
    <property type="entry name" value="(Phosphotyrosine protein) phosphatases II"/>
    <property type="match status" value="1"/>
</dbReference>